<dbReference type="EMBL" id="UINC01079773">
    <property type="protein sequence ID" value="SVC22106.1"/>
    <property type="molecule type" value="Genomic_DNA"/>
</dbReference>
<keyword evidence="3" id="KW-1003">Cell membrane</keyword>
<feature type="transmembrane region" description="Helical" evidence="8">
    <location>
        <begin position="31"/>
        <end position="53"/>
    </location>
</feature>
<dbReference type="GO" id="GO:0005886">
    <property type="term" value="C:plasma membrane"/>
    <property type="evidence" value="ECO:0007669"/>
    <property type="project" value="UniProtKB-SubCell"/>
</dbReference>
<feature type="transmembrane region" description="Helical" evidence="8">
    <location>
        <begin position="198"/>
        <end position="220"/>
    </location>
</feature>
<dbReference type="InterPro" id="IPR003804">
    <property type="entry name" value="Lactate_perm"/>
</dbReference>
<evidence type="ECO:0000256" key="1">
    <source>
        <dbReference type="ARBA" id="ARBA00004651"/>
    </source>
</evidence>
<accession>A0A382KDL5</accession>
<feature type="transmembrane region" description="Helical" evidence="8">
    <location>
        <begin position="334"/>
        <end position="351"/>
    </location>
</feature>
<name>A0A382KDL5_9ZZZZ</name>
<evidence type="ECO:0000313" key="9">
    <source>
        <dbReference type="EMBL" id="SVC22106.1"/>
    </source>
</evidence>
<dbReference type="PANTHER" id="PTHR30003">
    <property type="entry name" value="L-LACTATE PERMEASE"/>
    <property type="match status" value="1"/>
</dbReference>
<keyword evidence="5 8" id="KW-1133">Transmembrane helix</keyword>
<evidence type="ECO:0000256" key="4">
    <source>
        <dbReference type="ARBA" id="ARBA00022692"/>
    </source>
</evidence>
<comment type="subcellular location">
    <subcellularLocation>
        <location evidence="1">Cell membrane</location>
        <topology evidence="1">Multi-pass membrane protein</topology>
    </subcellularLocation>
</comment>
<evidence type="ECO:0000256" key="2">
    <source>
        <dbReference type="ARBA" id="ARBA00022448"/>
    </source>
</evidence>
<dbReference type="AlphaFoldDB" id="A0A382KDL5"/>
<dbReference type="GO" id="GO:0015295">
    <property type="term" value="F:solute:proton symporter activity"/>
    <property type="evidence" value="ECO:0007669"/>
    <property type="project" value="TreeGrafter"/>
</dbReference>
<evidence type="ECO:0000256" key="6">
    <source>
        <dbReference type="ARBA" id="ARBA00023136"/>
    </source>
</evidence>
<sequence length="372" mass="39149">MTLTIAALAPLLAVFALLVLCRWPATRAMPFAYVVVVAVGIAAWEMDPIVVMAASLKGGMIALTLLWIILPALALLYTLRETGGMAVIRAGFHDISPDARVQALIVAWLFGSFMEGAAGFGTPAAIAGPLLVALGFPPLAACASALIIQSTPVTFGAVGTPIIIGMGEALNVPSVLEVVDASSVTYDAFIAGIGARAATVHAICGLLVPFMLLAVLGRMFGRDRSARTALSIWPFALFAAVAFVVPYLAVAWLLGPEFPSLLGSLVALAIVVPAARRGFLLDGEPVWTFAPTEDWEPTWTSEGTTTSRETNESRSSSGELPGPVHGEIGLLRAWSPYIVAASILVITRLYVLPLRGWLQSVELTWESILGTS</sequence>
<evidence type="ECO:0000256" key="8">
    <source>
        <dbReference type="SAM" id="Phobius"/>
    </source>
</evidence>
<feature type="transmembrane region" description="Helical" evidence="8">
    <location>
        <begin position="99"/>
        <end position="118"/>
    </location>
</feature>
<gene>
    <name evidence="9" type="ORF">METZ01_LOCUS274960</name>
</gene>
<keyword evidence="2" id="KW-0813">Transport</keyword>
<feature type="transmembrane region" description="Helical" evidence="8">
    <location>
        <begin position="60"/>
        <end position="79"/>
    </location>
</feature>
<feature type="transmembrane region" description="Helical" evidence="8">
    <location>
        <begin position="130"/>
        <end position="148"/>
    </location>
</feature>
<feature type="non-terminal residue" evidence="9">
    <location>
        <position position="372"/>
    </location>
</feature>
<feature type="compositionally biased region" description="Low complexity" evidence="7">
    <location>
        <begin position="297"/>
        <end position="319"/>
    </location>
</feature>
<dbReference type="Pfam" id="PF02652">
    <property type="entry name" value="Lactate_perm"/>
    <property type="match status" value="1"/>
</dbReference>
<evidence type="ECO:0000256" key="7">
    <source>
        <dbReference type="SAM" id="MobiDB-lite"/>
    </source>
</evidence>
<evidence type="ECO:0000256" key="5">
    <source>
        <dbReference type="ARBA" id="ARBA00022989"/>
    </source>
</evidence>
<keyword evidence="6 8" id="KW-0472">Membrane</keyword>
<protein>
    <recommendedName>
        <fullName evidence="10">L-lactate permease</fullName>
    </recommendedName>
</protein>
<keyword evidence="4 8" id="KW-0812">Transmembrane</keyword>
<organism evidence="9">
    <name type="scientific">marine metagenome</name>
    <dbReference type="NCBI Taxonomy" id="408172"/>
    <lineage>
        <taxon>unclassified sequences</taxon>
        <taxon>metagenomes</taxon>
        <taxon>ecological metagenomes</taxon>
    </lineage>
</organism>
<evidence type="ECO:0000256" key="3">
    <source>
        <dbReference type="ARBA" id="ARBA00022475"/>
    </source>
</evidence>
<evidence type="ECO:0008006" key="10">
    <source>
        <dbReference type="Google" id="ProtNLM"/>
    </source>
</evidence>
<reference evidence="9" key="1">
    <citation type="submission" date="2018-05" db="EMBL/GenBank/DDBJ databases">
        <authorList>
            <person name="Lanie J.A."/>
            <person name="Ng W.-L."/>
            <person name="Kazmierczak K.M."/>
            <person name="Andrzejewski T.M."/>
            <person name="Davidsen T.M."/>
            <person name="Wayne K.J."/>
            <person name="Tettelin H."/>
            <person name="Glass J.I."/>
            <person name="Rusch D."/>
            <person name="Podicherti R."/>
            <person name="Tsui H.-C.T."/>
            <person name="Winkler M.E."/>
        </authorList>
    </citation>
    <scope>NUCLEOTIDE SEQUENCE</scope>
</reference>
<dbReference type="PANTHER" id="PTHR30003:SF0">
    <property type="entry name" value="GLYCOLATE PERMEASE GLCA-RELATED"/>
    <property type="match status" value="1"/>
</dbReference>
<proteinExistence type="predicted"/>
<dbReference type="GO" id="GO:0015129">
    <property type="term" value="F:lactate transmembrane transporter activity"/>
    <property type="evidence" value="ECO:0007669"/>
    <property type="project" value="InterPro"/>
</dbReference>
<feature type="transmembrane region" description="Helical" evidence="8">
    <location>
        <begin position="232"/>
        <end position="254"/>
    </location>
</feature>
<feature type="region of interest" description="Disordered" evidence="7">
    <location>
        <begin position="294"/>
        <end position="320"/>
    </location>
</feature>